<accession>A0A5M6ZD15</accession>
<organism evidence="2 3">
    <name type="scientific">Alkalicaulis satelles</name>
    <dbReference type="NCBI Taxonomy" id="2609175"/>
    <lineage>
        <taxon>Bacteria</taxon>
        <taxon>Pseudomonadati</taxon>
        <taxon>Pseudomonadota</taxon>
        <taxon>Alphaproteobacteria</taxon>
        <taxon>Maricaulales</taxon>
        <taxon>Maricaulaceae</taxon>
        <taxon>Alkalicaulis</taxon>
    </lineage>
</organism>
<feature type="transmembrane region" description="Helical" evidence="1">
    <location>
        <begin position="151"/>
        <end position="170"/>
    </location>
</feature>
<keyword evidence="1" id="KW-1133">Transmembrane helix</keyword>
<feature type="transmembrane region" description="Helical" evidence="1">
    <location>
        <begin position="85"/>
        <end position="105"/>
    </location>
</feature>
<evidence type="ECO:0008006" key="4">
    <source>
        <dbReference type="Google" id="ProtNLM"/>
    </source>
</evidence>
<gene>
    <name evidence="2" type="ORF">F1654_10205</name>
</gene>
<name>A0A5M6ZD15_9PROT</name>
<evidence type="ECO:0000256" key="1">
    <source>
        <dbReference type="SAM" id="Phobius"/>
    </source>
</evidence>
<feature type="transmembrane region" description="Helical" evidence="1">
    <location>
        <begin position="202"/>
        <end position="220"/>
    </location>
</feature>
<dbReference type="EMBL" id="VWOJ01000003">
    <property type="protein sequence ID" value="KAA5802205.1"/>
    <property type="molecule type" value="Genomic_DNA"/>
</dbReference>
<proteinExistence type="predicted"/>
<dbReference type="Proteomes" id="UP000325122">
    <property type="component" value="Unassembled WGS sequence"/>
</dbReference>
<keyword evidence="3" id="KW-1185">Reference proteome</keyword>
<feature type="transmembrane region" description="Helical" evidence="1">
    <location>
        <begin position="12"/>
        <end position="33"/>
    </location>
</feature>
<evidence type="ECO:0000313" key="3">
    <source>
        <dbReference type="Proteomes" id="UP000325122"/>
    </source>
</evidence>
<feature type="transmembrane region" description="Helical" evidence="1">
    <location>
        <begin position="62"/>
        <end position="79"/>
    </location>
</feature>
<dbReference type="AlphaFoldDB" id="A0A5M6ZD15"/>
<reference evidence="2 3" key="1">
    <citation type="submission" date="2019-09" db="EMBL/GenBank/DDBJ databases">
        <authorList>
            <person name="Kevbrin V."/>
            <person name="Grouzdev D.S."/>
        </authorList>
    </citation>
    <scope>NUCLEOTIDE SEQUENCE [LARGE SCALE GENOMIC DNA]</scope>
    <source>
        <strain evidence="2 3">G-192</strain>
    </source>
</reference>
<dbReference type="RefSeq" id="WP_150023456.1">
    <property type="nucleotide sequence ID" value="NZ_VWOJ01000003.1"/>
</dbReference>
<evidence type="ECO:0000313" key="2">
    <source>
        <dbReference type="EMBL" id="KAA5802205.1"/>
    </source>
</evidence>
<protein>
    <recommendedName>
        <fullName evidence="4">DUF2269 family protein</fullName>
    </recommendedName>
</protein>
<sequence>MIETGWLYDALLYAHIVLFAVWLGGDIGVFILGQHFRKRSYQLETRLQFLKLLVLNDMGPRSAWALMVPVSLSLIALNWTDLPGWIVTASWAAGLVWLALVWGAYLNDQTPLAAQLRRIEFALKLALTAGFIALTAAGPAGWLAMPGWLTLKAGLFAAIFVFAIMIDVSYRPVGPLLQRLITQGSSDETEIPLLRAMNRTRLWVLGLYGLLIVIGAVGVFKPVF</sequence>
<keyword evidence="1" id="KW-0812">Transmembrane</keyword>
<keyword evidence="1" id="KW-0472">Membrane</keyword>
<feature type="transmembrane region" description="Helical" evidence="1">
    <location>
        <begin position="125"/>
        <end position="145"/>
    </location>
</feature>
<comment type="caution">
    <text evidence="2">The sequence shown here is derived from an EMBL/GenBank/DDBJ whole genome shotgun (WGS) entry which is preliminary data.</text>
</comment>